<name>A0A9D1A309_9FIRM</name>
<reference evidence="2" key="2">
    <citation type="journal article" date="2021" name="PeerJ">
        <title>Extensive microbial diversity within the chicken gut microbiome revealed by metagenomics and culture.</title>
        <authorList>
            <person name="Gilroy R."/>
            <person name="Ravi A."/>
            <person name="Getino M."/>
            <person name="Pursley I."/>
            <person name="Horton D.L."/>
            <person name="Alikhan N.F."/>
            <person name="Baker D."/>
            <person name="Gharbi K."/>
            <person name="Hall N."/>
            <person name="Watson M."/>
            <person name="Adriaenssens E.M."/>
            <person name="Foster-Nyarko E."/>
            <person name="Jarju S."/>
            <person name="Secka A."/>
            <person name="Antonio M."/>
            <person name="Oren A."/>
            <person name="Chaudhuri R.R."/>
            <person name="La Ragione R."/>
            <person name="Hildebrand F."/>
            <person name="Pallen M.J."/>
        </authorList>
    </citation>
    <scope>NUCLEOTIDE SEQUENCE</scope>
    <source>
        <strain evidence="2">CHK180-2868</strain>
    </source>
</reference>
<organism evidence="2 3">
    <name type="scientific">Candidatus Copromonas faecavium</name>
    <name type="common">nom. illeg.</name>
    <dbReference type="NCBI Taxonomy" id="2840740"/>
    <lineage>
        <taxon>Bacteria</taxon>
        <taxon>Bacillati</taxon>
        <taxon>Bacillota</taxon>
        <taxon>Clostridia</taxon>
        <taxon>Lachnospirales</taxon>
        <taxon>Lachnospiraceae</taxon>
        <taxon>Candidatus Copromonas (nom. illeg.)</taxon>
    </lineage>
</organism>
<dbReference type="EMBL" id="DVGC01000008">
    <property type="protein sequence ID" value="HIR04762.1"/>
    <property type="molecule type" value="Genomic_DNA"/>
</dbReference>
<dbReference type="Proteomes" id="UP000824250">
    <property type="component" value="Unassembled WGS sequence"/>
</dbReference>
<gene>
    <name evidence="2" type="ORF">IAB28_02175</name>
</gene>
<evidence type="ECO:0000313" key="3">
    <source>
        <dbReference type="Proteomes" id="UP000824250"/>
    </source>
</evidence>
<dbReference type="AlphaFoldDB" id="A0A9D1A309"/>
<feature type="signal peptide" evidence="1">
    <location>
        <begin position="1"/>
        <end position="28"/>
    </location>
</feature>
<evidence type="ECO:0000256" key="1">
    <source>
        <dbReference type="SAM" id="SignalP"/>
    </source>
</evidence>
<protein>
    <submittedName>
        <fullName evidence="2">Uncharacterized protein</fullName>
    </submittedName>
</protein>
<feature type="chain" id="PRO_5039302868" evidence="1">
    <location>
        <begin position="29"/>
        <end position="280"/>
    </location>
</feature>
<accession>A0A9D1A309</accession>
<sequence length="280" mass="30894">MRKRFFSICLAAATVLTAGLAGFSSLGATEQVGVDTLVLETEAASEEEVPVDIGWKTEQDNGKWIEDMGISGDANSLILVINNLDKTNGMRLPAAEEELQRKMNQRAPLAGNSRLIYLSKTEDGGWQENFSVNCFISGGQEMAPEDIYGAYRLESAFGSMEDPGSLVPYYVLTDQDYWVTDPDDEEFGQLYRARKNETVPEQYVNLLERKAFSNYGMILKPEAEGSAYPALVVDCQQASTYDGTFAGIQLSESYVRMLIQSIDEGTRILIAGEVEDLEGL</sequence>
<evidence type="ECO:0000313" key="2">
    <source>
        <dbReference type="EMBL" id="HIR04762.1"/>
    </source>
</evidence>
<reference evidence="2" key="1">
    <citation type="submission" date="2020-10" db="EMBL/GenBank/DDBJ databases">
        <authorList>
            <person name="Gilroy R."/>
        </authorList>
    </citation>
    <scope>NUCLEOTIDE SEQUENCE</scope>
    <source>
        <strain evidence="2">CHK180-2868</strain>
    </source>
</reference>
<proteinExistence type="predicted"/>
<comment type="caution">
    <text evidence="2">The sequence shown here is derived from an EMBL/GenBank/DDBJ whole genome shotgun (WGS) entry which is preliminary data.</text>
</comment>
<keyword evidence="1" id="KW-0732">Signal</keyword>